<accession>A0A9X6N928</accession>
<organism evidence="1 2">
    <name type="scientific">Hypsibius exemplaris</name>
    <name type="common">Freshwater tardigrade</name>
    <dbReference type="NCBI Taxonomy" id="2072580"/>
    <lineage>
        <taxon>Eukaryota</taxon>
        <taxon>Metazoa</taxon>
        <taxon>Ecdysozoa</taxon>
        <taxon>Tardigrada</taxon>
        <taxon>Eutardigrada</taxon>
        <taxon>Parachela</taxon>
        <taxon>Hypsibioidea</taxon>
        <taxon>Hypsibiidae</taxon>
        <taxon>Hypsibius</taxon>
    </lineage>
</organism>
<gene>
    <name evidence="1" type="ORF">BV898_14588</name>
</gene>
<evidence type="ECO:0000313" key="1">
    <source>
        <dbReference type="EMBL" id="OWA50057.1"/>
    </source>
</evidence>
<dbReference type="EMBL" id="MTYJ01000180">
    <property type="protein sequence ID" value="OWA50057.1"/>
    <property type="molecule type" value="Genomic_DNA"/>
</dbReference>
<name>A0A9X6N928_HYPEX</name>
<protein>
    <submittedName>
        <fullName evidence="1">Uncharacterized protein</fullName>
    </submittedName>
</protein>
<proteinExistence type="predicted"/>
<dbReference type="AlphaFoldDB" id="A0A9X6N928"/>
<reference evidence="2" key="1">
    <citation type="submission" date="2017-01" db="EMBL/GenBank/DDBJ databases">
        <title>Comparative genomics of anhydrobiosis in the tardigrade Hypsibius dujardini.</title>
        <authorList>
            <person name="Yoshida Y."/>
            <person name="Koutsovoulos G."/>
            <person name="Laetsch D."/>
            <person name="Stevens L."/>
            <person name="Kumar S."/>
            <person name="Horikawa D."/>
            <person name="Ishino K."/>
            <person name="Komine S."/>
            <person name="Tomita M."/>
            <person name="Blaxter M."/>
            <person name="Arakawa K."/>
        </authorList>
    </citation>
    <scope>NUCLEOTIDE SEQUENCE [LARGE SCALE GENOMIC DNA]</scope>
    <source>
        <strain evidence="2">Z151</strain>
    </source>
</reference>
<dbReference type="Proteomes" id="UP000192578">
    <property type="component" value="Unassembled WGS sequence"/>
</dbReference>
<sequence>MPFWSELSLKVRHPCRCYFAVIHGGGIVAGKATVWPFVAKGFLADWKATDRDELRRRAHPRHRRHLCVIREYRFPPTLDEDQNGF</sequence>
<evidence type="ECO:0000313" key="2">
    <source>
        <dbReference type="Proteomes" id="UP000192578"/>
    </source>
</evidence>
<keyword evidence="2" id="KW-1185">Reference proteome</keyword>
<comment type="caution">
    <text evidence="1">The sequence shown here is derived from an EMBL/GenBank/DDBJ whole genome shotgun (WGS) entry which is preliminary data.</text>
</comment>